<organism evidence="1">
    <name type="scientific">Arundo donax</name>
    <name type="common">Giant reed</name>
    <name type="synonym">Donax arundinaceus</name>
    <dbReference type="NCBI Taxonomy" id="35708"/>
    <lineage>
        <taxon>Eukaryota</taxon>
        <taxon>Viridiplantae</taxon>
        <taxon>Streptophyta</taxon>
        <taxon>Embryophyta</taxon>
        <taxon>Tracheophyta</taxon>
        <taxon>Spermatophyta</taxon>
        <taxon>Magnoliopsida</taxon>
        <taxon>Liliopsida</taxon>
        <taxon>Poales</taxon>
        <taxon>Poaceae</taxon>
        <taxon>PACMAD clade</taxon>
        <taxon>Arundinoideae</taxon>
        <taxon>Arundineae</taxon>
        <taxon>Arundo</taxon>
    </lineage>
</organism>
<sequence>MSVEYREPCQNKRRLSKTIEHVNYHDKCKCSYVELSICLISCMELCSQENC</sequence>
<name>A0A0A9ERU3_ARUDO</name>
<accession>A0A0A9ERU3</accession>
<proteinExistence type="predicted"/>
<reference evidence="1" key="2">
    <citation type="journal article" date="2015" name="Data Brief">
        <title>Shoot transcriptome of the giant reed, Arundo donax.</title>
        <authorList>
            <person name="Barrero R.A."/>
            <person name="Guerrero F.D."/>
            <person name="Moolhuijzen P."/>
            <person name="Goolsby J.A."/>
            <person name="Tidwell J."/>
            <person name="Bellgard S.E."/>
            <person name="Bellgard M.I."/>
        </authorList>
    </citation>
    <scope>NUCLEOTIDE SEQUENCE</scope>
    <source>
        <tissue evidence="1">Shoot tissue taken approximately 20 cm above the soil surface</tissue>
    </source>
</reference>
<dbReference type="EMBL" id="GBRH01196182">
    <property type="protein sequence ID" value="JAE01714.1"/>
    <property type="molecule type" value="Transcribed_RNA"/>
</dbReference>
<reference evidence="1" key="1">
    <citation type="submission" date="2014-09" db="EMBL/GenBank/DDBJ databases">
        <authorList>
            <person name="Magalhaes I.L.F."/>
            <person name="Oliveira U."/>
            <person name="Santos F.R."/>
            <person name="Vidigal T.H.D.A."/>
            <person name="Brescovit A.D."/>
            <person name="Santos A.J."/>
        </authorList>
    </citation>
    <scope>NUCLEOTIDE SEQUENCE</scope>
    <source>
        <tissue evidence="1">Shoot tissue taken approximately 20 cm above the soil surface</tissue>
    </source>
</reference>
<evidence type="ECO:0000313" key="1">
    <source>
        <dbReference type="EMBL" id="JAE01714.1"/>
    </source>
</evidence>
<protein>
    <submittedName>
        <fullName evidence="1">Similar to PDR8/PEN3 (PLEIOTROPIC DRUG RESISTANCE8)</fullName>
    </submittedName>
</protein>
<dbReference type="AlphaFoldDB" id="A0A0A9ERU3"/>